<reference evidence="3" key="1">
    <citation type="submission" date="2022-07" db="EMBL/GenBank/DDBJ databases">
        <title>The genome of Lyophyllum shimeji provides insight into the initial evolution of ectomycorrhizal fungal genome.</title>
        <authorList>
            <person name="Kobayashi Y."/>
            <person name="Shibata T."/>
            <person name="Hirakawa H."/>
            <person name="Shigenobu S."/>
            <person name="Nishiyama T."/>
            <person name="Yamada A."/>
            <person name="Hasebe M."/>
            <person name="Kawaguchi M."/>
        </authorList>
    </citation>
    <scope>NUCLEOTIDE SEQUENCE</scope>
    <source>
        <strain evidence="3">AT787</strain>
    </source>
</reference>
<dbReference type="InterPro" id="IPR052096">
    <property type="entry name" value="Endocannabinoid_amidase"/>
</dbReference>
<dbReference type="EMBL" id="BRPK01000006">
    <property type="protein sequence ID" value="GLB38984.1"/>
    <property type="molecule type" value="Genomic_DNA"/>
</dbReference>
<comment type="caution">
    <text evidence="3">The sequence shown here is derived from an EMBL/GenBank/DDBJ whole genome shotgun (WGS) entry which is preliminary data.</text>
</comment>
<dbReference type="Pfam" id="PF01425">
    <property type="entry name" value="Amidase"/>
    <property type="match status" value="2"/>
</dbReference>
<dbReference type="InterPro" id="IPR036928">
    <property type="entry name" value="AS_sf"/>
</dbReference>
<dbReference type="InterPro" id="IPR023631">
    <property type="entry name" value="Amidase_dom"/>
</dbReference>
<evidence type="ECO:0000313" key="3">
    <source>
        <dbReference type="EMBL" id="GLB38984.1"/>
    </source>
</evidence>
<protein>
    <submittedName>
        <fullName evidence="3">Amidase</fullName>
    </submittedName>
</protein>
<dbReference type="GO" id="GO:0017064">
    <property type="term" value="F:fatty acid amide hydrolase activity"/>
    <property type="evidence" value="ECO:0007669"/>
    <property type="project" value="TreeGrafter"/>
</dbReference>
<dbReference type="Gene3D" id="3.90.1300.10">
    <property type="entry name" value="Amidase signature (AS) domain"/>
    <property type="match status" value="2"/>
</dbReference>
<dbReference type="GO" id="GO:0009062">
    <property type="term" value="P:fatty acid catabolic process"/>
    <property type="evidence" value="ECO:0007669"/>
    <property type="project" value="TreeGrafter"/>
</dbReference>
<evidence type="ECO:0000313" key="4">
    <source>
        <dbReference type="Proteomes" id="UP001063166"/>
    </source>
</evidence>
<name>A0A9P3PP58_LYOSH</name>
<gene>
    <name evidence="3" type="ORF">LshimejAT787_0601460</name>
</gene>
<feature type="domain" description="Amidase" evidence="2">
    <location>
        <begin position="180"/>
        <end position="266"/>
    </location>
</feature>
<evidence type="ECO:0000256" key="1">
    <source>
        <dbReference type="SAM" id="MobiDB-lite"/>
    </source>
</evidence>
<keyword evidence="4" id="KW-1185">Reference proteome</keyword>
<feature type="domain" description="Amidase" evidence="2">
    <location>
        <begin position="314"/>
        <end position="539"/>
    </location>
</feature>
<proteinExistence type="predicted"/>
<dbReference type="PANTHER" id="PTHR45847">
    <property type="entry name" value="FATTY ACID AMIDE HYDROLASE"/>
    <property type="match status" value="1"/>
</dbReference>
<organism evidence="3 4">
    <name type="scientific">Lyophyllum shimeji</name>
    <name type="common">Hon-shimeji</name>
    <name type="synonym">Tricholoma shimeji</name>
    <dbReference type="NCBI Taxonomy" id="47721"/>
    <lineage>
        <taxon>Eukaryota</taxon>
        <taxon>Fungi</taxon>
        <taxon>Dikarya</taxon>
        <taxon>Basidiomycota</taxon>
        <taxon>Agaricomycotina</taxon>
        <taxon>Agaricomycetes</taxon>
        <taxon>Agaricomycetidae</taxon>
        <taxon>Agaricales</taxon>
        <taxon>Tricholomatineae</taxon>
        <taxon>Lyophyllaceae</taxon>
        <taxon>Lyophyllum</taxon>
    </lineage>
</organism>
<accession>A0A9P3PP58</accession>
<dbReference type="AlphaFoldDB" id="A0A9P3PP58"/>
<dbReference type="SUPFAM" id="SSF75304">
    <property type="entry name" value="Amidase signature (AS) enzymes"/>
    <property type="match status" value="1"/>
</dbReference>
<evidence type="ECO:0000259" key="2">
    <source>
        <dbReference type="Pfam" id="PF01425"/>
    </source>
</evidence>
<dbReference type="OrthoDB" id="6428749at2759"/>
<sequence length="545" mass="60764">MTWIYRLNRNLCAARINSSVSDIRVAVDIRTMSICCRTIDPSCLSPTAHYALFVLFKHHWAACLRKQKERSPLSTLCLLPTTPHSLHQNRRFTLFHYLNSYQNASRPHRSFGDHAHLWQEDPRRPQCDQLFTDFMFEEALRIPPVANWPTTQTQKPPSITDLPRDRPLLAFEYALTTRPDTANIAGHDTTVGYSRNIGHPARTSSAIVRLLQDAGALVHAKTTVHRLLNLETASDIFGVTSNPYRNTHTPGASTGGGAALVACGAARSRLAPISRGASGSGPLLRNMESEGERRQVSVAGLRFVLAGHRRRALVHAPMAGSSTDLEEFWKRVVMAKPWQYDHSCVQSPGDQRPSGGREETEVGYCDGRRTLPPSPACKRALSMVANALRAQGHEVVDFTPPDIFSGLKIAYQLIFSDGGEQLRSDYSPHENVPKVTASVLDLLALPRLFKRLVAYLTRKSDPTSAEIVKVMHAKSALEVLRLTAQREEYRAAWHDKWTESGLDFVLTVPHPFPAFKHGESEKVNLMTAGFTTIFSLLDYLLACFQ</sequence>
<dbReference type="GO" id="GO:0004040">
    <property type="term" value="F:amidase activity"/>
    <property type="evidence" value="ECO:0007669"/>
    <property type="project" value="TreeGrafter"/>
</dbReference>
<dbReference type="PANTHER" id="PTHR45847:SF6">
    <property type="entry name" value="FATTY ACID AMIDE HYDROLASE"/>
    <property type="match status" value="1"/>
</dbReference>
<dbReference type="Proteomes" id="UP001063166">
    <property type="component" value="Unassembled WGS sequence"/>
</dbReference>
<feature type="region of interest" description="Disordered" evidence="1">
    <location>
        <begin position="345"/>
        <end position="367"/>
    </location>
</feature>